<gene>
    <name evidence="3" type="ORF">HRR80_007472</name>
</gene>
<accession>A0AAN6EN61</accession>
<evidence type="ECO:0000256" key="2">
    <source>
        <dbReference type="SAM" id="SignalP"/>
    </source>
</evidence>
<feature type="region of interest" description="Disordered" evidence="1">
    <location>
        <begin position="28"/>
        <end position="85"/>
    </location>
</feature>
<comment type="caution">
    <text evidence="3">The sequence shown here is derived from an EMBL/GenBank/DDBJ whole genome shotgun (WGS) entry which is preliminary data.</text>
</comment>
<organism evidence="3 4">
    <name type="scientific">Exophiala dermatitidis</name>
    <name type="common">Black yeast-like fungus</name>
    <name type="synonym">Wangiella dermatitidis</name>
    <dbReference type="NCBI Taxonomy" id="5970"/>
    <lineage>
        <taxon>Eukaryota</taxon>
        <taxon>Fungi</taxon>
        <taxon>Dikarya</taxon>
        <taxon>Ascomycota</taxon>
        <taxon>Pezizomycotina</taxon>
        <taxon>Eurotiomycetes</taxon>
        <taxon>Chaetothyriomycetidae</taxon>
        <taxon>Chaetothyriales</taxon>
        <taxon>Herpotrichiellaceae</taxon>
        <taxon>Exophiala</taxon>
    </lineage>
</organism>
<keyword evidence="2" id="KW-0732">Signal</keyword>
<evidence type="ECO:0008006" key="5">
    <source>
        <dbReference type="Google" id="ProtNLM"/>
    </source>
</evidence>
<evidence type="ECO:0000313" key="4">
    <source>
        <dbReference type="Proteomes" id="UP001161757"/>
    </source>
</evidence>
<protein>
    <recommendedName>
        <fullName evidence="5">Sexual development protein</fullName>
    </recommendedName>
</protein>
<reference evidence="3" key="1">
    <citation type="submission" date="2023-01" db="EMBL/GenBank/DDBJ databases">
        <title>Exophiala dermititidis isolated from Cystic Fibrosis Patient.</title>
        <authorList>
            <person name="Kurbessoian T."/>
            <person name="Crocker A."/>
            <person name="Murante D."/>
            <person name="Hogan D.A."/>
            <person name="Stajich J.E."/>
        </authorList>
    </citation>
    <scope>NUCLEOTIDE SEQUENCE</scope>
    <source>
        <strain evidence="3">Ex8</strain>
    </source>
</reference>
<feature type="compositionally biased region" description="Low complexity" evidence="1">
    <location>
        <begin position="29"/>
        <end position="68"/>
    </location>
</feature>
<evidence type="ECO:0000256" key="1">
    <source>
        <dbReference type="SAM" id="MobiDB-lite"/>
    </source>
</evidence>
<proteinExistence type="predicted"/>
<feature type="chain" id="PRO_5043025510" description="Sexual development protein" evidence="2">
    <location>
        <begin position="22"/>
        <end position="415"/>
    </location>
</feature>
<evidence type="ECO:0000313" key="3">
    <source>
        <dbReference type="EMBL" id="KAJ8988445.1"/>
    </source>
</evidence>
<feature type="signal peptide" evidence="2">
    <location>
        <begin position="1"/>
        <end position="21"/>
    </location>
</feature>
<sequence>MHFHKATSVVGYLTLASLVSAVPLEKKSYQGSQSSSITSSSPQGTASASPSGLHSSASGAPPSTGSSAPPTPSPGDNPFKFPLPNGFPNISAGSAELNAIEDQAHGLLPNGPPPPAPPAADDLTSLRLIAFNELFEVAFFTELLANITNNVPGYEVQDPSQKQALINEITAVVAQEELHELNANNALAKFNAGPIQPCEYIAGVSTLPDAIKLAATFTDVVLGTLGDVQTHFGQNGDAGLIRGVAAVIGQEGEQDGFHRNYLGELPSQAPFLTASTREFAFSALNQMFIVPGSCPNLNTIDLPIFGALNLLSKDVMPQDQTLKFSFSTSGKYSKYSSTDGLSLVLINQQNVPVVEPLGQPHVGHDGTVTFSANFPFSQFKMHGLTIAVVAEGSSFATVADVAKATVFGPALIEVD</sequence>
<dbReference type="EMBL" id="JAJGCB010000018">
    <property type="protein sequence ID" value="KAJ8988445.1"/>
    <property type="molecule type" value="Genomic_DNA"/>
</dbReference>
<dbReference type="AlphaFoldDB" id="A0AAN6EN61"/>
<dbReference type="Proteomes" id="UP001161757">
    <property type="component" value="Unassembled WGS sequence"/>
</dbReference>
<name>A0AAN6EN61_EXODE</name>